<proteinExistence type="predicted"/>
<evidence type="ECO:0000313" key="2">
    <source>
        <dbReference type="Proteomes" id="UP000271554"/>
    </source>
</evidence>
<dbReference type="KEGG" id="shun:DWB77_01220"/>
<dbReference type="EMBL" id="CP032698">
    <property type="protein sequence ID" value="AYG79110.1"/>
    <property type="molecule type" value="Genomic_DNA"/>
</dbReference>
<organism evidence="1 2">
    <name type="scientific">Streptomyces hundungensis</name>
    <dbReference type="NCBI Taxonomy" id="1077946"/>
    <lineage>
        <taxon>Bacteria</taxon>
        <taxon>Bacillati</taxon>
        <taxon>Actinomycetota</taxon>
        <taxon>Actinomycetes</taxon>
        <taxon>Kitasatosporales</taxon>
        <taxon>Streptomycetaceae</taxon>
        <taxon>Streptomyces</taxon>
    </lineage>
</organism>
<evidence type="ECO:0000313" key="1">
    <source>
        <dbReference type="EMBL" id="AYG79110.1"/>
    </source>
</evidence>
<reference evidence="1 2" key="1">
    <citation type="submission" date="2018-10" db="EMBL/GenBank/DDBJ databases">
        <title>Relationship between Morphology and Antimicrobial Activity in Streptomyces.</title>
        <authorList>
            <person name="Kang H.J."/>
            <person name="Kim S.B."/>
        </authorList>
    </citation>
    <scope>NUCLEOTIDE SEQUENCE [LARGE SCALE GENOMIC DNA]</scope>
    <source>
        <strain evidence="1 2">BH38</strain>
    </source>
</reference>
<dbReference type="AlphaFoldDB" id="A0A387HDU1"/>
<sequence length="63" mass="6842">MPAIIPPPRSASALLSVRCLSRMEEGEQPEAPLWAAGHGLRWVPAWPAPSTEPYTPLCPDHQA</sequence>
<accession>A0A387HDU1</accession>
<name>A0A387HDU1_9ACTN</name>
<gene>
    <name evidence="1" type="ORF">DWB77_01220</name>
</gene>
<keyword evidence="2" id="KW-1185">Reference proteome</keyword>
<protein>
    <submittedName>
        <fullName evidence="1">Uncharacterized protein</fullName>
    </submittedName>
</protein>
<dbReference type="Proteomes" id="UP000271554">
    <property type="component" value="Chromosome"/>
</dbReference>